<name>A0ACA9P9A9_9GLOM</name>
<gene>
    <name evidence="1" type="ORF">ACOLOM_LOCUS10049</name>
</gene>
<proteinExistence type="predicted"/>
<reference evidence="1" key="1">
    <citation type="submission" date="2021-06" db="EMBL/GenBank/DDBJ databases">
        <authorList>
            <person name="Kallberg Y."/>
            <person name="Tangrot J."/>
            <person name="Rosling A."/>
        </authorList>
    </citation>
    <scope>NUCLEOTIDE SEQUENCE</scope>
    <source>
        <strain evidence="1">CL356</strain>
    </source>
</reference>
<protein>
    <submittedName>
        <fullName evidence="1">9239_t:CDS:1</fullName>
    </submittedName>
</protein>
<feature type="non-terminal residue" evidence="1">
    <location>
        <position position="219"/>
    </location>
</feature>
<organism evidence="1 2">
    <name type="scientific">Acaulospora colombiana</name>
    <dbReference type="NCBI Taxonomy" id="27376"/>
    <lineage>
        <taxon>Eukaryota</taxon>
        <taxon>Fungi</taxon>
        <taxon>Fungi incertae sedis</taxon>
        <taxon>Mucoromycota</taxon>
        <taxon>Glomeromycotina</taxon>
        <taxon>Glomeromycetes</taxon>
        <taxon>Diversisporales</taxon>
        <taxon>Acaulosporaceae</taxon>
        <taxon>Acaulospora</taxon>
    </lineage>
</organism>
<dbReference type="EMBL" id="CAJVPT010031117">
    <property type="protein sequence ID" value="CAG8696517.1"/>
    <property type="molecule type" value="Genomic_DNA"/>
</dbReference>
<comment type="caution">
    <text evidence="1">The sequence shown here is derived from an EMBL/GenBank/DDBJ whole genome shotgun (WGS) entry which is preliminary data.</text>
</comment>
<accession>A0ACA9P9A9</accession>
<sequence length="219" mass="24893">MAFGYCDAIIPTSEDEQFFHMTNETPIIRLPWPPSITASDFLSRRKPSQNLRSPNAFLVYRKAFLDQLSRSNHNLKMTDVSKLVSIYWKNEAKCVKDAYKEIAQEVEKELIENRKKDLSTIRVVWKNSKLSSRKRRQNVKCSSNNPLGITVGSNHVSPVKNSSILSPRDEIGQYEFVSVCPGLTNSPLSEEASDWNSENKDSSSTETTPIIETSIETFQ</sequence>
<dbReference type="Proteomes" id="UP000789525">
    <property type="component" value="Unassembled WGS sequence"/>
</dbReference>
<evidence type="ECO:0000313" key="2">
    <source>
        <dbReference type="Proteomes" id="UP000789525"/>
    </source>
</evidence>
<keyword evidence="2" id="KW-1185">Reference proteome</keyword>
<evidence type="ECO:0000313" key="1">
    <source>
        <dbReference type="EMBL" id="CAG8696517.1"/>
    </source>
</evidence>